<dbReference type="AlphaFoldDB" id="A0A7W8J457"/>
<reference evidence="1 2" key="1">
    <citation type="submission" date="2020-08" db="EMBL/GenBank/DDBJ databases">
        <title>Genomic Encyclopedia of Type Strains, Phase IV (KMG-V): Genome sequencing to study the core and pangenomes of soil and plant-associated prokaryotes.</title>
        <authorList>
            <person name="Whitman W."/>
        </authorList>
    </citation>
    <scope>NUCLEOTIDE SEQUENCE [LARGE SCALE GENOMIC DNA]</scope>
    <source>
        <strain evidence="1 2">M8US30</strain>
    </source>
</reference>
<gene>
    <name evidence="1" type="ORF">HDF10_000201</name>
</gene>
<organism evidence="1 2">
    <name type="scientific">Tunturiibacter lichenicola</name>
    <dbReference type="NCBI Taxonomy" id="2051959"/>
    <lineage>
        <taxon>Bacteria</taxon>
        <taxon>Pseudomonadati</taxon>
        <taxon>Acidobacteriota</taxon>
        <taxon>Terriglobia</taxon>
        <taxon>Terriglobales</taxon>
        <taxon>Acidobacteriaceae</taxon>
        <taxon>Tunturiibacter</taxon>
    </lineage>
</organism>
<dbReference type="EMBL" id="JACHDZ010000001">
    <property type="protein sequence ID" value="MBB5342251.1"/>
    <property type="molecule type" value="Genomic_DNA"/>
</dbReference>
<proteinExistence type="predicted"/>
<name>A0A7W8J457_9BACT</name>
<protein>
    <recommendedName>
        <fullName evidence="3">DUF4145 domain-containing protein</fullName>
    </recommendedName>
</protein>
<sequence length="239" mass="26245">MSPFSETGPYRLPMSREAASKLAATLDGFLWDPSGPQTLVVGARFIGVVDPKRALTADEVDRVKKGLDTLESVLAAEMGQADIWAVSEKGLYSIRKLVDSARDALSTTAQSVIWNTALTDYSEAGKCLAFERFTASGFHSLRSLESVIKQYVLTATGKLPPHNRQNWGEYIDQLDKSKAPAAILGTLRSIKDNHRNPLMHPEDILDEREAISLFQISGMSIGELVNDMFTRGLRPASHP</sequence>
<evidence type="ECO:0000313" key="2">
    <source>
        <dbReference type="Proteomes" id="UP000569092"/>
    </source>
</evidence>
<evidence type="ECO:0000313" key="1">
    <source>
        <dbReference type="EMBL" id="MBB5342251.1"/>
    </source>
</evidence>
<accession>A0A7W8J457</accession>
<comment type="caution">
    <text evidence="1">The sequence shown here is derived from an EMBL/GenBank/DDBJ whole genome shotgun (WGS) entry which is preliminary data.</text>
</comment>
<evidence type="ECO:0008006" key="3">
    <source>
        <dbReference type="Google" id="ProtNLM"/>
    </source>
</evidence>
<dbReference type="Proteomes" id="UP000569092">
    <property type="component" value="Unassembled WGS sequence"/>
</dbReference>